<feature type="compositionally biased region" description="Polar residues" evidence="1">
    <location>
        <begin position="242"/>
        <end position="253"/>
    </location>
</feature>
<accession>A0AAD3SZF2</accession>
<evidence type="ECO:0000313" key="4">
    <source>
        <dbReference type="Proteomes" id="UP001279734"/>
    </source>
</evidence>
<sequence>MRFKRGCKVEVFCRKEVPSGSWRRAEIICRKGHYFTVKYDEDVGACGEVMLYQVPGEAVRPCPPPIEMPEIWVSGDIVEVYHNFSWKLATVISVLPKVRYLVKLLGSSQEFKVCKYYVRMRLCWQDGCWLMIGKASSVPHRLRETSVQMAVRRHLKDASCTSRNIGSIQESYSLPSAPLEKQFRSRELVIDLYADRSERVTVNDKETSWLPSQQKEDAVVSLPKRQKTDGAVPLESRDADTDSSSVGSCSAPQDSLFEDDDCHCSDAESFVGRDPDKEMKYLEGGVDRRNS</sequence>
<name>A0AAD3SZF2_NEPGR</name>
<dbReference type="Pfam" id="PF05641">
    <property type="entry name" value="Agenet"/>
    <property type="match status" value="1"/>
</dbReference>
<dbReference type="PANTHER" id="PTHR31917">
    <property type="entry name" value="AGENET DOMAIN-CONTAINING PROTEIN-RELATED"/>
    <property type="match status" value="1"/>
</dbReference>
<reference evidence="3" key="1">
    <citation type="submission" date="2023-05" db="EMBL/GenBank/DDBJ databases">
        <title>Nepenthes gracilis genome sequencing.</title>
        <authorList>
            <person name="Fukushima K."/>
        </authorList>
    </citation>
    <scope>NUCLEOTIDE SEQUENCE</scope>
    <source>
        <strain evidence="3">SING2019-196</strain>
    </source>
</reference>
<feature type="region of interest" description="Disordered" evidence="1">
    <location>
        <begin position="203"/>
        <end position="291"/>
    </location>
</feature>
<evidence type="ECO:0000259" key="2">
    <source>
        <dbReference type="SMART" id="SM00743"/>
    </source>
</evidence>
<dbReference type="InterPro" id="IPR008395">
    <property type="entry name" value="Agenet-like_dom"/>
</dbReference>
<feature type="domain" description="Agenet" evidence="2">
    <location>
        <begin position="1"/>
        <end position="67"/>
    </location>
</feature>
<organism evidence="3 4">
    <name type="scientific">Nepenthes gracilis</name>
    <name type="common">Slender pitcher plant</name>
    <dbReference type="NCBI Taxonomy" id="150966"/>
    <lineage>
        <taxon>Eukaryota</taxon>
        <taxon>Viridiplantae</taxon>
        <taxon>Streptophyta</taxon>
        <taxon>Embryophyta</taxon>
        <taxon>Tracheophyta</taxon>
        <taxon>Spermatophyta</taxon>
        <taxon>Magnoliopsida</taxon>
        <taxon>eudicotyledons</taxon>
        <taxon>Gunneridae</taxon>
        <taxon>Pentapetalae</taxon>
        <taxon>Caryophyllales</taxon>
        <taxon>Nepenthaceae</taxon>
        <taxon>Nepenthes</taxon>
    </lineage>
</organism>
<gene>
    <name evidence="3" type="ORF">Nepgr_022381</name>
</gene>
<feature type="domain" description="Agenet" evidence="2">
    <location>
        <begin position="70"/>
        <end position="126"/>
    </location>
</feature>
<comment type="caution">
    <text evidence="3">The sequence shown here is derived from an EMBL/GenBank/DDBJ whole genome shotgun (WGS) entry which is preliminary data.</text>
</comment>
<dbReference type="EMBL" id="BSYO01000022">
    <property type="protein sequence ID" value="GMH20540.1"/>
    <property type="molecule type" value="Genomic_DNA"/>
</dbReference>
<keyword evidence="4" id="KW-1185">Reference proteome</keyword>
<dbReference type="SMART" id="SM00743">
    <property type="entry name" value="Agenet"/>
    <property type="match status" value="2"/>
</dbReference>
<dbReference type="Proteomes" id="UP001279734">
    <property type="component" value="Unassembled WGS sequence"/>
</dbReference>
<protein>
    <recommendedName>
        <fullName evidence="2">Agenet domain-containing protein</fullName>
    </recommendedName>
</protein>
<dbReference type="PANTHER" id="PTHR31917:SF5">
    <property type="entry name" value="OS02G0204500 PROTEIN"/>
    <property type="match status" value="1"/>
</dbReference>
<dbReference type="AlphaFoldDB" id="A0AAD3SZF2"/>
<proteinExistence type="predicted"/>
<evidence type="ECO:0000256" key="1">
    <source>
        <dbReference type="SAM" id="MobiDB-lite"/>
    </source>
</evidence>
<dbReference type="InterPro" id="IPR014002">
    <property type="entry name" value="Agenet_dom_plant"/>
</dbReference>
<evidence type="ECO:0000313" key="3">
    <source>
        <dbReference type="EMBL" id="GMH20540.1"/>
    </source>
</evidence>
<feature type="compositionally biased region" description="Basic and acidic residues" evidence="1">
    <location>
        <begin position="262"/>
        <end position="291"/>
    </location>
</feature>